<dbReference type="GeneID" id="37077629"/>
<gene>
    <name evidence="2" type="ORF">BP01DRAFT_366271</name>
</gene>
<dbReference type="Proteomes" id="UP000248349">
    <property type="component" value="Unassembled WGS sequence"/>
</dbReference>
<evidence type="ECO:0000313" key="3">
    <source>
        <dbReference type="Proteomes" id="UP000248349"/>
    </source>
</evidence>
<reference evidence="2 3" key="1">
    <citation type="submission" date="2016-12" db="EMBL/GenBank/DDBJ databases">
        <title>The genomes of Aspergillus section Nigri reveals drivers in fungal speciation.</title>
        <authorList>
            <consortium name="DOE Joint Genome Institute"/>
            <person name="Vesth T.C."/>
            <person name="Nybo J."/>
            <person name="Theobald S."/>
            <person name="Brandl J."/>
            <person name="Frisvad J.C."/>
            <person name="Nielsen K.F."/>
            <person name="Lyhne E.K."/>
            <person name="Kogle M.E."/>
            <person name="Kuo A."/>
            <person name="Riley R."/>
            <person name="Clum A."/>
            <person name="Nolan M."/>
            <person name="Lipzen A."/>
            <person name="Salamov A."/>
            <person name="Henrissat B."/>
            <person name="Wiebenga A."/>
            <person name="De Vries R.P."/>
            <person name="Grigoriev I.V."/>
            <person name="Mortensen U.H."/>
            <person name="Andersen M.R."/>
            <person name="Baker S.E."/>
        </authorList>
    </citation>
    <scope>NUCLEOTIDE SEQUENCE [LARGE SCALE GENOMIC DNA]</scope>
    <source>
        <strain evidence="2 3">JOP 1030-1</strain>
    </source>
</reference>
<accession>A0A318ZBP4</accession>
<evidence type="ECO:0000313" key="2">
    <source>
        <dbReference type="EMBL" id="PYH44729.1"/>
    </source>
</evidence>
<protein>
    <submittedName>
        <fullName evidence="2">Uncharacterized protein</fullName>
    </submittedName>
</protein>
<feature type="region of interest" description="Disordered" evidence="1">
    <location>
        <begin position="12"/>
        <end position="44"/>
    </location>
</feature>
<organism evidence="2 3">
    <name type="scientific">Aspergillus saccharolyticus JOP 1030-1</name>
    <dbReference type="NCBI Taxonomy" id="1450539"/>
    <lineage>
        <taxon>Eukaryota</taxon>
        <taxon>Fungi</taxon>
        <taxon>Dikarya</taxon>
        <taxon>Ascomycota</taxon>
        <taxon>Pezizomycotina</taxon>
        <taxon>Eurotiomycetes</taxon>
        <taxon>Eurotiomycetidae</taxon>
        <taxon>Eurotiales</taxon>
        <taxon>Aspergillaceae</taxon>
        <taxon>Aspergillus</taxon>
        <taxon>Aspergillus subgen. Circumdati</taxon>
    </lineage>
</organism>
<dbReference type="EMBL" id="KZ821235">
    <property type="protein sequence ID" value="PYH44729.1"/>
    <property type="molecule type" value="Genomic_DNA"/>
</dbReference>
<name>A0A318ZBP4_9EURO</name>
<dbReference type="RefSeq" id="XP_025430711.1">
    <property type="nucleotide sequence ID" value="XM_025576400.1"/>
</dbReference>
<dbReference type="AlphaFoldDB" id="A0A318ZBP4"/>
<proteinExistence type="predicted"/>
<feature type="compositionally biased region" description="Basic residues" evidence="1">
    <location>
        <begin position="14"/>
        <end position="33"/>
    </location>
</feature>
<sequence>MLDTTISDIVASRSSRRTRRTHRTRQTPRRRHTPPPLPPHWINNTSLPGSVEAARNPHVFVPKIIFVPLDEYTWTTMLVYCDGRAWYDKCPNSFDWELAEQDMLMVFHMQRELYPNAAPFGGTVLYNNSVRGYLEVPATISGHESDIMPFRHEGRSVFDLETSARDAEWAFLDTLQYNTPEMVDYDDFGNIGKDSDPENSNEE</sequence>
<evidence type="ECO:0000256" key="1">
    <source>
        <dbReference type="SAM" id="MobiDB-lite"/>
    </source>
</evidence>
<keyword evidence="3" id="KW-1185">Reference proteome</keyword>